<dbReference type="Proteomes" id="UP000294902">
    <property type="component" value="Unassembled WGS sequence"/>
</dbReference>
<evidence type="ECO:0000313" key="3">
    <source>
        <dbReference type="Proteomes" id="UP000294902"/>
    </source>
</evidence>
<dbReference type="EMBL" id="SMAL01000001">
    <property type="protein sequence ID" value="TCT17129.1"/>
    <property type="molecule type" value="Genomic_DNA"/>
</dbReference>
<dbReference type="AlphaFoldDB" id="A0A4V2V0P2"/>
<keyword evidence="3" id="KW-1185">Reference proteome</keyword>
<dbReference type="SUPFAM" id="SSF53098">
    <property type="entry name" value="Ribonuclease H-like"/>
    <property type="match status" value="1"/>
</dbReference>
<name>A0A4V2V0P2_9FIRM</name>
<dbReference type="InterPro" id="IPR012337">
    <property type="entry name" value="RNaseH-like_sf"/>
</dbReference>
<evidence type="ECO:0000313" key="2">
    <source>
        <dbReference type="EMBL" id="TCT17129.1"/>
    </source>
</evidence>
<sequence length="69" mass="8177">MSKSGCPYDHAPMEIFYKSFKTELIYLNKFENEEQLDVALNRYVYVWYNHIRPHTFNGGLTPFKAVNIS</sequence>
<evidence type="ECO:0000259" key="1">
    <source>
        <dbReference type="Pfam" id="PF13333"/>
    </source>
</evidence>
<dbReference type="InterPro" id="IPR050900">
    <property type="entry name" value="Transposase_IS3/IS150/IS904"/>
</dbReference>
<dbReference type="PANTHER" id="PTHR46889:SF4">
    <property type="entry name" value="TRANSPOSASE INSO FOR INSERTION SEQUENCE ELEMENT IS911B-RELATED"/>
    <property type="match status" value="1"/>
</dbReference>
<comment type="caution">
    <text evidence="2">The sequence shown here is derived from an EMBL/GenBank/DDBJ whole genome shotgun (WGS) entry which is preliminary data.</text>
</comment>
<dbReference type="PANTHER" id="PTHR46889">
    <property type="entry name" value="TRANSPOSASE INSF FOR INSERTION SEQUENCE IS3B-RELATED"/>
    <property type="match status" value="1"/>
</dbReference>
<dbReference type="Pfam" id="PF13333">
    <property type="entry name" value="rve_2"/>
    <property type="match status" value="1"/>
</dbReference>
<organism evidence="2 3">
    <name type="scientific">Natranaerovirga pectinivora</name>
    <dbReference type="NCBI Taxonomy" id="682400"/>
    <lineage>
        <taxon>Bacteria</taxon>
        <taxon>Bacillati</taxon>
        <taxon>Bacillota</taxon>
        <taxon>Clostridia</taxon>
        <taxon>Lachnospirales</taxon>
        <taxon>Natranaerovirgaceae</taxon>
        <taxon>Natranaerovirga</taxon>
    </lineage>
</organism>
<dbReference type="GO" id="GO:0015074">
    <property type="term" value="P:DNA integration"/>
    <property type="evidence" value="ECO:0007669"/>
    <property type="project" value="InterPro"/>
</dbReference>
<dbReference type="OrthoDB" id="9775203at2"/>
<proteinExistence type="predicted"/>
<reference evidence="2 3" key="1">
    <citation type="submission" date="2019-03" db="EMBL/GenBank/DDBJ databases">
        <title>Genomic Encyclopedia of Type Strains, Phase IV (KMG-IV): sequencing the most valuable type-strain genomes for metagenomic binning, comparative biology and taxonomic classification.</title>
        <authorList>
            <person name="Goeker M."/>
        </authorList>
    </citation>
    <scope>NUCLEOTIDE SEQUENCE [LARGE SCALE GENOMIC DNA]</scope>
    <source>
        <strain evidence="2 3">DSM 24629</strain>
    </source>
</reference>
<gene>
    <name evidence="2" type="ORF">EDC18_101427</name>
</gene>
<feature type="domain" description="Integrase catalytic" evidence="1">
    <location>
        <begin position="14"/>
        <end position="63"/>
    </location>
</feature>
<accession>A0A4V2V0P2</accession>
<dbReference type="InterPro" id="IPR001584">
    <property type="entry name" value="Integrase_cat-core"/>
</dbReference>
<protein>
    <submittedName>
        <fullName evidence="2">Integrase-like protein</fullName>
    </submittedName>
</protein>